<comment type="caution">
    <text evidence="1">The sequence shown here is derived from an EMBL/GenBank/DDBJ whole genome shotgun (WGS) entry which is preliminary data.</text>
</comment>
<dbReference type="EMBL" id="LZZM01000127">
    <property type="protein sequence ID" value="OOM78372.1"/>
    <property type="molecule type" value="Genomic_DNA"/>
</dbReference>
<evidence type="ECO:0000313" key="2">
    <source>
        <dbReference type="Proteomes" id="UP000190890"/>
    </source>
</evidence>
<protein>
    <recommendedName>
        <fullName evidence="3">Cyclic lactone autoinducer peptide</fullName>
    </recommendedName>
</protein>
<dbReference type="Proteomes" id="UP000190890">
    <property type="component" value="Unassembled WGS sequence"/>
</dbReference>
<dbReference type="STRING" id="29367.CLPUN_19810"/>
<dbReference type="AlphaFoldDB" id="A0A1S8TLB6"/>
<proteinExistence type="predicted"/>
<sequence length="41" mass="4539">MIKKILGEFLKKLSDVMITEATASLVGSGVEEMPESMKKLR</sequence>
<organism evidence="1 2">
    <name type="scientific">Clostridium puniceum</name>
    <dbReference type="NCBI Taxonomy" id="29367"/>
    <lineage>
        <taxon>Bacteria</taxon>
        <taxon>Bacillati</taxon>
        <taxon>Bacillota</taxon>
        <taxon>Clostridia</taxon>
        <taxon>Eubacteriales</taxon>
        <taxon>Clostridiaceae</taxon>
        <taxon>Clostridium</taxon>
    </lineage>
</organism>
<accession>A0A1S8TLB6</accession>
<evidence type="ECO:0008006" key="3">
    <source>
        <dbReference type="Google" id="ProtNLM"/>
    </source>
</evidence>
<reference evidence="1 2" key="1">
    <citation type="submission" date="2016-05" db="EMBL/GenBank/DDBJ databases">
        <title>Microbial solvent formation.</title>
        <authorList>
            <person name="Poehlein A."/>
            <person name="Montoya Solano J.D."/>
            <person name="Flitsch S."/>
            <person name="Krabben P."/>
            <person name="Duerre P."/>
            <person name="Daniel R."/>
        </authorList>
    </citation>
    <scope>NUCLEOTIDE SEQUENCE [LARGE SCALE GENOMIC DNA]</scope>
    <source>
        <strain evidence="1 2">DSM 2619</strain>
    </source>
</reference>
<evidence type="ECO:0000313" key="1">
    <source>
        <dbReference type="EMBL" id="OOM78372.1"/>
    </source>
</evidence>
<gene>
    <name evidence="1" type="ORF">CLPUN_19810</name>
</gene>
<keyword evidence="2" id="KW-1185">Reference proteome</keyword>
<name>A0A1S8TLB6_9CLOT</name>
<dbReference type="RefSeq" id="WP_278281617.1">
    <property type="nucleotide sequence ID" value="NZ_LZZM01000127.1"/>
</dbReference>